<comment type="caution">
    <text evidence="2">The sequence shown here is derived from an EMBL/GenBank/DDBJ whole genome shotgun (WGS) entry which is preliminary data.</text>
</comment>
<organism evidence="2">
    <name type="scientific">marine sediment metagenome</name>
    <dbReference type="NCBI Taxonomy" id="412755"/>
    <lineage>
        <taxon>unclassified sequences</taxon>
        <taxon>metagenomes</taxon>
        <taxon>ecological metagenomes</taxon>
    </lineage>
</organism>
<dbReference type="AlphaFoldDB" id="A0A0F9HC28"/>
<feature type="compositionally biased region" description="Basic and acidic residues" evidence="1">
    <location>
        <begin position="32"/>
        <end position="43"/>
    </location>
</feature>
<proteinExistence type="predicted"/>
<evidence type="ECO:0000256" key="1">
    <source>
        <dbReference type="SAM" id="MobiDB-lite"/>
    </source>
</evidence>
<feature type="region of interest" description="Disordered" evidence="1">
    <location>
        <begin position="1"/>
        <end position="65"/>
    </location>
</feature>
<name>A0A0F9HC28_9ZZZZ</name>
<gene>
    <name evidence="2" type="ORF">LCGC14_1721480</name>
</gene>
<reference evidence="2" key="1">
    <citation type="journal article" date="2015" name="Nature">
        <title>Complex archaea that bridge the gap between prokaryotes and eukaryotes.</title>
        <authorList>
            <person name="Spang A."/>
            <person name="Saw J.H."/>
            <person name="Jorgensen S.L."/>
            <person name="Zaremba-Niedzwiedzka K."/>
            <person name="Martijn J."/>
            <person name="Lind A.E."/>
            <person name="van Eijk R."/>
            <person name="Schleper C."/>
            <person name="Guy L."/>
            <person name="Ettema T.J."/>
        </authorList>
    </citation>
    <scope>NUCLEOTIDE SEQUENCE</scope>
</reference>
<sequence length="65" mass="7350">MNVGNSWAILQGRRQGDKARAASHLNSMSPATRKERNRQDAKAKGSKRSKKPYRLGESVRVKTRK</sequence>
<evidence type="ECO:0000313" key="2">
    <source>
        <dbReference type="EMBL" id="KKM11018.1"/>
    </source>
</evidence>
<accession>A0A0F9HC28</accession>
<protein>
    <submittedName>
        <fullName evidence="2">Uncharacterized protein</fullName>
    </submittedName>
</protein>
<dbReference type="EMBL" id="LAZR01015499">
    <property type="protein sequence ID" value="KKM11018.1"/>
    <property type="molecule type" value="Genomic_DNA"/>
</dbReference>
<feature type="compositionally biased region" description="Basic residues" evidence="1">
    <location>
        <begin position="44"/>
        <end position="53"/>
    </location>
</feature>